<organism evidence="2 3">
    <name type="scientific">Vitis vinifera</name>
    <name type="common">Grape</name>
    <dbReference type="NCBI Taxonomy" id="29760"/>
    <lineage>
        <taxon>Eukaryota</taxon>
        <taxon>Viridiplantae</taxon>
        <taxon>Streptophyta</taxon>
        <taxon>Embryophyta</taxon>
        <taxon>Tracheophyta</taxon>
        <taxon>Spermatophyta</taxon>
        <taxon>Magnoliopsida</taxon>
        <taxon>eudicotyledons</taxon>
        <taxon>Gunneridae</taxon>
        <taxon>Pentapetalae</taxon>
        <taxon>rosids</taxon>
        <taxon>Vitales</taxon>
        <taxon>Vitaceae</taxon>
        <taxon>Viteae</taxon>
        <taxon>Vitis</taxon>
    </lineage>
</organism>
<dbReference type="InterPro" id="IPR019557">
    <property type="entry name" value="AminoTfrase-like_pln_mobile"/>
</dbReference>
<gene>
    <name evidence="2" type="ORF">VitviT2T_005142</name>
</gene>
<name>A0ABY9BRP0_VITVI</name>
<evidence type="ECO:0000313" key="2">
    <source>
        <dbReference type="EMBL" id="WJZ85618.1"/>
    </source>
</evidence>
<keyword evidence="3" id="KW-1185">Reference proteome</keyword>
<evidence type="ECO:0000259" key="1">
    <source>
        <dbReference type="Pfam" id="PF10536"/>
    </source>
</evidence>
<evidence type="ECO:0000313" key="3">
    <source>
        <dbReference type="Proteomes" id="UP001227230"/>
    </source>
</evidence>
<dbReference type="Pfam" id="PF10536">
    <property type="entry name" value="PMD"/>
    <property type="match status" value="1"/>
</dbReference>
<feature type="domain" description="Aminotransferase-like plant mobile" evidence="1">
    <location>
        <begin position="6"/>
        <end position="51"/>
    </location>
</feature>
<protein>
    <recommendedName>
        <fullName evidence="1">Aminotransferase-like plant mobile domain-containing protein</fullName>
    </recommendedName>
</protein>
<dbReference type="Proteomes" id="UP001227230">
    <property type="component" value="Chromosome 4"/>
</dbReference>
<proteinExistence type="predicted"/>
<dbReference type="EMBL" id="CP126651">
    <property type="protein sequence ID" value="WJZ85618.1"/>
    <property type="molecule type" value="Genomic_DNA"/>
</dbReference>
<reference evidence="2 3" key="1">
    <citation type="journal article" date="2023" name="Hortic Res">
        <title>The complete reference genome for grapevine (Vitis vinifera L.) genetics and breeding.</title>
        <authorList>
            <person name="Shi X."/>
            <person name="Cao S."/>
            <person name="Wang X."/>
            <person name="Huang S."/>
            <person name="Wang Y."/>
            <person name="Liu Z."/>
            <person name="Liu W."/>
            <person name="Leng X."/>
            <person name="Peng Y."/>
            <person name="Wang N."/>
            <person name="Wang Y."/>
            <person name="Ma Z."/>
            <person name="Xu X."/>
            <person name="Zhang F."/>
            <person name="Xue H."/>
            <person name="Zhong H."/>
            <person name="Wang Y."/>
            <person name="Zhang K."/>
            <person name="Velt A."/>
            <person name="Avia K."/>
            <person name="Holtgrawe D."/>
            <person name="Grimplet J."/>
            <person name="Matus J.T."/>
            <person name="Ware D."/>
            <person name="Wu X."/>
            <person name="Wang H."/>
            <person name="Liu C."/>
            <person name="Fang Y."/>
            <person name="Rustenholz C."/>
            <person name="Cheng Z."/>
            <person name="Xiao H."/>
            <person name="Zhou Y."/>
        </authorList>
    </citation>
    <scope>NUCLEOTIDE SEQUENCE [LARGE SCALE GENOMIC DNA]</scope>
    <source>
        <strain evidence="3">cv. Pinot noir / PN40024</strain>
        <tissue evidence="2">Leaf</tissue>
    </source>
</reference>
<accession>A0ABY9BRP0</accession>
<sequence>MNVGLPNYCTVGKYIWCTISPLICFHIIEWHRPDRVLRQFRFRQGIPQPCDNESILHKCDLRVDMMLIGLFDMETTFDIGALSVSILLEARWL</sequence>